<protein>
    <submittedName>
        <fullName evidence="1">Uncharacterized protein</fullName>
    </submittedName>
</protein>
<reference evidence="1 2" key="1">
    <citation type="journal article" date="2020" name="Cell">
        <title>Large-Scale Comparative Analyses of Tick Genomes Elucidate Their Genetic Diversity and Vector Capacities.</title>
        <authorList>
            <consortium name="Tick Genome and Microbiome Consortium (TIGMIC)"/>
            <person name="Jia N."/>
            <person name="Wang J."/>
            <person name="Shi W."/>
            <person name="Du L."/>
            <person name="Sun Y."/>
            <person name="Zhan W."/>
            <person name="Jiang J.F."/>
            <person name="Wang Q."/>
            <person name="Zhang B."/>
            <person name="Ji P."/>
            <person name="Bell-Sakyi L."/>
            <person name="Cui X.M."/>
            <person name="Yuan T.T."/>
            <person name="Jiang B.G."/>
            <person name="Yang W.F."/>
            <person name="Lam T.T."/>
            <person name="Chang Q.C."/>
            <person name="Ding S.J."/>
            <person name="Wang X.J."/>
            <person name="Zhu J.G."/>
            <person name="Ruan X.D."/>
            <person name="Zhao L."/>
            <person name="Wei J.T."/>
            <person name="Ye R.Z."/>
            <person name="Que T.C."/>
            <person name="Du C.H."/>
            <person name="Zhou Y.H."/>
            <person name="Cheng J.X."/>
            <person name="Dai P.F."/>
            <person name="Guo W.B."/>
            <person name="Han X.H."/>
            <person name="Huang E.J."/>
            <person name="Li L.F."/>
            <person name="Wei W."/>
            <person name="Gao Y.C."/>
            <person name="Liu J.Z."/>
            <person name="Shao H.Z."/>
            <person name="Wang X."/>
            <person name="Wang C.C."/>
            <person name="Yang T.C."/>
            <person name="Huo Q.B."/>
            <person name="Li W."/>
            <person name="Chen H.Y."/>
            <person name="Chen S.E."/>
            <person name="Zhou L.G."/>
            <person name="Ni X.B."/>
            <person name="Tian J.H."/>
            <person name="Sheng Y."/>
            <person name="Liu T."/>
            <person name="Pan Y.S."/>
            <person name="Xia L.Y."/>
            <person name="Li J."/>
            <person name="Zhao F."/>
            <person name="Cao W.C."/>
        </authorList>
    </citation>
    <scope>NUCLEOTIDE SEQUENCE [LARGE SCALE GENOMIC DNA]</scope>
    <source>
        <strain evidence="1">Iper-2018</strain>
    </source>
</reference>
<dbReference type="Proteomes" id="UP000805193">
    <property type="component" value="Unassembled WGS sequence"/>
</dbReference>
<name>A0AC60P2R7_IXOPE</name>
<dbReference type="EMBL" id="JABSTQ010011238">
    <property type="protein sequence ID" value="KAG0413710.1"/>
    <property type="molecule type" value="Genomic_DNA"/>
</dbReference>
<accession>A0AC60P2R7</accession>
<proteinExistence type="predicted"/>
<feature type="non-terminal residue" evidence="1">
    <location>
        <position position="1"/>
    </location>
</feature>
<organism evidence="1 2">
    <name type="scientific">Ixodes persulcatus</name>
    <name type="common">Taiga tick</name>
    <dbReference type="NCBI Taxonomy" id="34615"/>
    <lineage>
        <taxon>Eukaryota</taxon>
        <taxon>Metazoa</taxon>
        <taxon>Ecdysozoa</taxon>
        <taxon>Arthropoda</taxon>
        <taxon>Chelicerata</taxon>
        <taxon>Arachnida</taxon>
        <taxon>Acari</taxon>
        <taxon>Parasitiformes</taxon>
        <taxon>Ixodida</taxon>
        <taxon>Ixodoidea</taxon>
        <taxon>Ixodidae</taxon>
        <taxon>Ixodinae</taxon>
        <taxon>Ixodes</taxon>
    </lineage>
</organism>
<keyword evidence="2" id="KW-1185">Reference proteome</keyword>
<sequence length="198" mass="22643">LDNFPSKNVEIDGCPWRLMIIERSEEQDEEAWTWIPLVEAIILMYSVDDQESFKQLENYVNLINESNTRNLRATVVVGSKADVPPECRRVSPEQLLKFSFCHKMPCFEVSSLQNHRITDVLLEITGKMKMQQHEILMRQRLRELTCKIVVVGACAVGKTVLLGQYVEGKCPEPFLTIGAGYLCKSVIAAGYEIHLLQW</sequence>
<comment type="caution">
    <text evidence="1">The sequence shown here is derived from an EMBL/GenBank/DDBJ whole genome shotgun (WGS) entry which is preliminary data.</text>
</comment>
<gene>
    <name evidence="1" type="ORF">HPB47_009135</name>
</gene>
<evidence type="ECO:0000313" key="2">
    <source>
        <dbReference type="Proteomes" id="UP000805193"/>
    </source>
</evidence>
<feature type="non-terminal residue" evidence="1">
    <location>
        <position position="198"/>
    </location>
</feature>
<evidence type="ECO:0000313" key="1">
    <source>
        <dbReference type="EMBL" id="KAG0413710.1"/>
    </source>
</evidence>